<evidence type="ECO:0000256" key="1">
    <source>
        <dbReference type="SAM" id="MobiDB-lite"/>
    </source>
</evidence>
<evidence type="ECO:0000313" key="2">
    <source>
        <dbReference type="EMBL" id="SDL19242.1"/>
    </source>
</evidence>
<dbReference type="STRING" id="576118.SAMN05216216_1297"/>
<dbReference type="EMBL" id="FNFY01000029">
    <property type="protein sequence ID" value="SDL19242.1"/>
    <property type="molecule type" value="Genomic_DNA"/>
</dbReference>
<dbReference type="Proteomes" id="UP000199008">
    <property type="component" value="Unassembled WGS sequence"/>
</dbReference>
<sequence length="91" mass="9644">MLLTLGAGVFIAMFFLDSTQSGSKEGTALNLSGPNDIETEAGQGGSGSPADIEFNVSDVPKDGLPSEKAFSDDLHHMSHQKVKADRKWGHL</sequence>
<organism evidence="2 3">
    <name type="scientific">Lacicoccus qingdaonensis</name>
    <dbReference type="NCBI Taxonomy" id="576118"/>
    <lineage>
        <taxon>Bacteria</taxon>
        <taxon>Bacillati</taxon>
        <taxon>Bacillota</taxon>
        <taxon>Bacilli</taxon>
        <taxon>Bacillales</taxon>
        <taxon>Salinicoccaceae</taxon>
        <taxon>Lacicoccus</taxon>
    </lineage>
</organism>
<dbReference type="AlphaFoldDB" id="A0A1G9I2D7"/>
<protein>
    <submittedName>
        <fullName evidence="2">Uncharacterized protein</fullName>
    </submittedName>
</protein>
<gene>
    <name evidence="2" type="ORF">SAMN05216216_1297</name>
</gene>
<proteinExistence type="predicted"/>
<name>A0A1G9I2D7_9BACL</name>
<feature type="compositionally biased region" description="Basic and acidic residues" evidence="1">
    <location>
        <begin position="59"/>
        <end position="91"/>
    </location>
</feature>
<keyword evidence="3" id="KW-1185">Reference proteome</keyword>
<reference evidence="3" key="1">
    <citation type="submission" date="2016-10" db="EMBL/GenBank/DDBJ databases">
        <authorList>
            <person name="Varghese N."/>
            <person name="Submissions S."/>
        </authorList>
    </citation>
    <scope>NUCLEOTIDE SEQUENCE [LARGE SCALE GENOMIC DNA]</scope>
    <source>
        <strain evidence="3">CGMCC 1.8895</strain>
    </source>
</reference>
<evidence type="ECO:0000313" key="3">
    <source>
        <dbReference type="Proteomes" id="UP000199008"/>
    </source>
</evidence>
<feature type="region of interest" description="Disordered" evidence="1">
    <location>
        <begin position="25"/>
        <end position="91"/>
    </location>
</feature>
<accession>A0A1G9I2D7</accession>